<gene>
    <name evidence="1" type="ORF">EII38_00790</name>
</gene>
<reference evidence="1 2" key="1">
    <citation type="submission" date="2018-11" db="EMBL/GenBank/DDBJ databases">
        <title>Genomes From Bacteria Associated with the Canine Oral Cavity: a Test Case for Automated Genome-Based Taxonomic Assignment.</title>
        <authorList>
            <person name="Coil D.A."/>
            <person name="Jospin G."/>
            <person name="Darling A.E."/>
            <person name="Wallis C."/>
            <person name="Davis I.J."/>
            <person name="Harris S."/>
            <person name="Eisen J.A."/>
            <person name="Holcombe L.J."/>
            <person name="O'Flynn C."/>
        </authorList>
    </citation>
    <scope>NUCLEOTIDE SEQUENCE [LARGE SCALE GENOMIC DNA]</scope>
    <source>
        <strain evidence="1 2">OH4621_COT-116</strain>
    </source>
</reference>
<name>A0A3P1VDR8_9STRE</name>
<evidence type="ECO:0000313" key="2">
    <source>
        <dbReference type="Proteomes" id="UP000281771"/>
    </source>
</evidence>
<dbReference type="RefSeq" id="WP_124775242.1">
    <property type="nucleotide sequence ID" value="NZ_RQZA01000001.1"/>
</dbReference>
<keyword evidence="2" id="KW-1185">Reference proteome</keyword>
<dbReference type="Proteomes" id="UP000281771">
    <property type="component" value="Unassembled WGS sequence"/>
</dbReference>
<comment type="caution">
    <text evidence="1">The sequence shown here is derived from an EMBL/GenBank/DDBJ whole genome shotgun (WGS) entry which is preliminary data.</text>
</comment>
<organism evidence="1 2">
    <name type="scientific">Streptococcus minor</name>
    <dbReference type="NCBI Taxonomy" id="229549"/>
    <lineage>
        <taxon>Bacteria</taxon>
        <taxon>Bacillati</taxon>
        <taxon>Bacillota</taxon>
        <taxon>Bacilli</taxon>
        <taxon>Lactobacillales</taxon>
        <taxon>Streptococcaceae</taxon>
        <taxon>Streptococcus</taxon>
    </lineage>
</organism>
<sequence length="59" mass="6667">MNEKANKLRCRFLPFGNTGQLLCSASGRYLAGVGGWLYNIFRLLRRHKTHQTSSGLEVV</sequence>
<dbReference type="EMBL" id="RQZA01000001">
    <property type="protein sequence ID" value="RRD32301.1"/>
    <property type="molecule type" value="Genomic_DNA"/>
</dbReference>
<accession>A0A3P1VDR8</accession>
<protein>
    <submittedName>
        <fullName evidence="1">Uncharacterized protein</fullName>
    </submittedName>
</protein>
<proteinExistence type="predicted"/>
<evidence type="ECO:0000313" key="1">
    <source>
        <dbReference type="EMBL" id="RRD32301.1"/>
    </source>
</evidence>
<dbReference type="AlphaFoldDB" id="A0A3P1VDR8"/>